<dbReference type="Gene3D" id="1.10.3380.10">
    <property type="entry name" value="Sec63 N-terminal domain-like domain"/>
    <property type="match status" value="1"/>
</dbReference>
<dbReference type="InterPro" id="IPR001650">
    <property type="entry name" value="Helicase_C-like"/>
</dbReference>
<evidence type="ECO:0000256" key="7">
    <source>
        <dbReference type="ARBA" id="ARBA00023254"/>
    </source>
</evidence>
<feature type="non-terminal residue" evidence="13">
    <location>
        <position position="1"/>
    </location>
</feature>
<keyword evidence="3" id="KW-0378">Hydrolase</keyword>
<dbReference type="Gene3D" id="3.40.50.300">
    <property type="entry name" value="P-loop containing nucleotide triphosphate hydrolases"/>
    <property type="match status" value="2"/>
</dbReference>
<evidence type="ECO:0000256" key="4">
    <source>
        <dbReference type="ARBA" id="ARBA00022806"/>
    </source>
</evidence>
<comment type="similarity">
    <text evidence="1">Belongs to the helicase family. SKI2 subfamily.</text>
</comment>
<dbReference type="Pfam" id="PF00270">
    <property type="entry name" value="DEAD"/>
    <property type="match status" value="1"/>
</dbReference>
<protein>
    <recommendedName>
        <fullName evidence="9">DNA 3'-5' helicase</fullName>
        <ecNumber evidence="9">5.6.2.4</ecNumber>
    </recommendedName>
</protein>
<dbReference type="InterPro" id="IPR036390">
    <property type="entry name" value="WH_DNA-bd_sf"/>
</dbReference>
<dbReference type="AlphaFoldDB" id="A0A2A9NZU3"/>
<dbReference type="EC" id="5.6.2.4" evidence="9"/>
<dbReference type="SMART" id="SM00487">
    <property type="entry name" value="DEXDc"/>
    <property type="match status" value="1"/>
</dbReference>
<feature type="domain" description="Helicase C-terminal" evidence="12">
    <location>
        <begin position="283"/>
        <end position="490"/>
    </location>
</feature>
<dbReference type="SMART" id="SM00973">
    <property type="entry name" value="Sec63"/>
    <property type="match status" value="1"/>
</dbReference>
<name>A0A2A9NZU3_9AGAR</name>
<dbReference type="Gene3D" id="1.10.10.10">
    <property type="entry name" value="Winged helix-like DNA-binding domain superfamily/Winged helix DNA-binding domain"/>
    <property type="match status" value="1"/>
</dbReference>
<feature type="domain" description="Helicase ATP-binding" evidence="11">
    <location>
        <begin position="53"/>
        <end position="234"/>
    </location>
</feature>
<dbReference type="SMART" id="SM00490">
    <property type="entry name" value="HELICc"/>
    <property type="match status" value="1"/>
</dbReference>
<dbReference type="EMBL" id="KZ301970">
    <property type="protein sequence ID" value="PFH54231.1"/>
    <property type="molecule type" value="Genomic_DNA"/>
</dbReference>
<dbReference type="Proteomes" id="UP000242287">
    <property type="component" value="Unassembled WGS sequence"/>
</dbReference>
<dbReference type="InterPro" id="IPR027417">
    <property type="entry name" value="P-loop_NTPase"/>
</dbReference>
<keyword evidence="6" id="KW-0413">Isomerase</keyword>
<dbReference type="InterPro" id="IPR011545">
    <property type="entry name" value="DEAD/DEAH_box_helicase_dom"/>
</dbReference>
<proteinExistence type="inferred from homology"/>
<dbReference type="SUPFAM" id="SSF46785">
    <property type="entry name" value="Winged helix' DNA-binding domain"/>
    <property type="match status" value="1"/>
</dbReference>
<dbReference type="PROSITE" id="PS51194">
    <property type="entry name" value="HELICASE_CTER"/>
    <property type="match status" value="1"/>
</dbReference>
<dbReference type="PANTHER" id="PTHR47835">
    <property type="entry name" value="HFM1, ATP DEPENDENT DNA HELICASE HOMOLOG"/>
    <property type="match status" value="1"/>
</dbReference>
<dbReference type="Pfam" id="PF00271">
    <property type="entry name" value="Helicase_C"/>
    <property type="match status" value="1"/>
</dbReference>
<evidence type="ECO:0000313" key="13">
    <source>
        <dbReference type="EMBL" id="PFH54231.1"/>
    </source>
</evidence>
<dbReference type="GO" id="GO:0051321">
    <property type="term" value="P:meiotic cell cycle"/>
    <property type="evidence" value="ECO:0007669"/>
    <property type="project" value="UniProtKB-KW"/>
</dbReference>
<dbReference type="InterPro" id="IPR004179">
    <property type="entry name" value="Sec63-dom"/>
</dbReference>
<comment type="catalytic activity">
    <reaction evidence="8">
        <text>Couples ATP hydrolysis with the unwinding of duplex DNA by translocating in the 3'-5' direction.</text>
        <dbReference type="EC" id="5.6.2.4"/>
    </reaction>
</comment>
<keyword evidence="4" id="KW-0347">Helicase</keyword>
<keyword evidence="2" id="KW-0547">Nucleotide-binding</keyword>
<comment type="catalytic activity">
    <reaction evidence="10">
        <text>ATP + H2O = ADP + phosphate + H(+)</text>
        <dbReference type="Rhea" id="RHEA:13065"/>
        <dbReference type="ChEBI" id="CHEBI:15377"/>
        <dbReference type="ChEBI" id="CHEBI:15378"/>
        <dbReference type="ChEBI" id="CHEBI:30616"/>
        <dbReference type="ChEBI" id="CHEBI:43474"/>
        <dbReference type="ChEBI" id="CHEBI:456216"/>
        <dbReference type="EC" id="5.6.2.4"/>
    </reaction>
</comment>
<evidence type="ECO:0000313" key="14">
    <source>
        <dbReference type="Proteomes" id="UP000242287"/>
    </source>
</evidence>
<evidence type="ECO:0000259" key="12">
    <source>
        <dbReference type="PROSITE" id="PS51194"/>
    </source>
</evidence>
<dbReference type="InterPro" id="IPR036388">
    <property type="entry name" value="WH-like_DNA-bd_sf"/>
</dbReference>
<sequence length="917" mass="103280">DVADVYRTVFKFGVFNAVQSSCFDRVRAIPRINHSFYEFPLKVYLSDENIVIMFTLFSKFPLIISAPTGSGKTVLFELAIIRLLRQAKDIGKGFKCVYISPTKALCSERFRDWDGKFGPLGIKCCELTGDTVYFGKGAWDDARNASVMSVGFAEKWDSLTRTWRDHEQILSQIKLFLVDEVVHILSESRGSTLEVVVSRMKINGSAVRFILVSATVPNIRDVADWIGTNGSVSHPAMVLEEGFFDFGEEYRPCKLTRVVVGVPRSKHQNDFSFAKVLDGKLFATLQAYSVGKPVLVFCPTRNGVFSTAEQLKKEFLEAEKKRDSLPWLRPKQYAVSLVTVHFIDFSELACLGIGVHHAGLTMEDRRSVEDLFMKGIIRIVIATSTLAVGINLPAHTVVIKGVHMYQNSTNVEYSDLDIMQMMGRAGRPQFDTEGLAIILCESGLEGKYRALVQGTTIIESSLHRNLAEHLNSEVGLGTIASVKSAKDWLRSSFLFQRIRKNPSYYALDKADNQTWEERMDDIVVQSFAILADMKLIEYKGNGTEVRSTEYGDIMSKVYELTSPMDLILRLPDRLTLREVVSSWTMTVIPPQLEAISSAEESVKELETKSLTLRLQSLNKLRVHHDIRYDIKRLEKTADKVFIIIQAILGGIPLNSPEYRTGDTQPHLEALAIFRHVCRIVRAIVEVGIVKKCGAQMKYGLELLRCLSAKAWEDRPVVLRQIEQIGEKSHKCPQVLQVLAENGINTLQALRGQEAHKLEMLLNRRPPFGQEVLASVLDLPQYSLEVKELCISTNQHGGPVQVELSIHCSLMDSQRNLHLNRMKRREASMTVIYTITSDMEFIDFRRIPTKALKDLRSFTIVAQLTKPSQYILITMSAETIAGIVVSKTYKPEIAPEEFPVPDTRPPIKPVFACAIFIS</sequence>
<evidence type="ECO:0000256" key="1">
    <source>
        <dbReference type="ARBA" id="ARBA00010140"/>
    </source>
</evidence>
<reference evidence="13 14" key="1">
    <citation type="submission" date="2014-02" db="EMBL/GenBank/DDBJ databases">
        <title>Transposable element dynamics among asymbiotic and ectomycorrhizal Amanita fungi.</title>
        <authorList>
            <consortium name="DOE Joint Genome Institute"/>
            <person name="Hess J."/>
            <person name="Skrede I."/>
            <person name="Wolfe B."/>
            <person name="LaButti K."/>
            <person name="Ohm R.A."/>
            <person name="Grigoriev I.V."/>
            <person name="Pringle A."/>
        </authorList>
    </citation>
    <scope>NUCLEOTIDE SEQUENCE [LARGE SCALE GENOMIC DNA]</scope>
    <source>
        <strain evidence="13 14">SKay4041</strain>
    </source>
</reference>
<dbReference type="GO" id="GO:0003676">
    <property type="term" value="F:nucleic acid binding"/>
    <property type="evidence" value="ECO:0007669"/>
    <property type="project" value="InterPro"/>
</dbReference>
<accession>A0A2A9NZU3</accession>
<evidence type="ECO:0000256" key="8">
    <source>
        <dbReference type="ARBA" id="ARBA00034617"/>
    </source>
</evidence>
<dbReference type="Pfam" id="PF23445">
    <property type="entry name" value="WHD_SNRNP200"/>
    <property type="match status" value="1"/>
</dbReference>
<dbReference type="PANTHER" id="PTHR47835:SF3">
    <property type="entry name" value="HELICASE FOR MEIOSIS 1"/>
    <property type="match status" value="1"/>
</dbReference>
<dbReference type="InterPro" id="IPR057842">
    <property type="entry name" value="WH_MER3"/>
</dbReference>
<dbReference type="GO" id="GO:0016787">
    <property type="term" value="F:hydrolase activity"/>
    <property type="evidence" value="ECO:0007669"/>
    <property type="project" value="UniProtKB-KW"/>
</dbReference>
<evidence type="ECO:0000259" key="11">
    <source>
        <dbReference type="PROSITE" id="PS51192"/>
    </source>
</evidence>
<dbReference type="STRING" id="703135.A0A2A9NZU3"/>
<organism evidence="13 14">
    <name type="scientific">Amanita thiersii Skay4041</name>
    <dbReference type="NCBI Taxonomy" id="703135"/>
    <lineage>
        <taxon>Eukaryota</taxon>
        <taxon>Fungi</taxon>
        <taxon>Dikarya</taxon>
        <taxon>Basidiomycota</taxon>
        <taxon>Agaricomycotina</taxon>
        <taxon>Agaricomycetes</taxon>
        <taxon>Agaricomycetidae</taxon>
        <taxon>Agaricales</taxon>
        <taxon>Pluteineae</taxon>
        <taxon>Amanitaceae</taxon>
        <taxon>Amanita</taxon>
    </lineage>
</organism>
<evidence type="ECO:0000256" key="3">
    <source>
        <dbReference type="ARBA" id="ARBA00022801"/>
    </source>
</evidence>
<keyword evidence="7" id="KW-0469">Meiosis</keyword>
<dbReference type="CDD" id="cd18795">
    <property type="entry name" value="SF2_C_Ski2"/>
    <property type="match status" value="1"/>
</dbReference>
<evidence type="ECO:0000256" key="10">
    <source>
        <dbReference type="ARBA" id="ARBA00048988"/>
    </source>
</evidence>
<dbReference type="InterPro" id="IPR014001">
    <property type="entry name" value="Helicase_ATP-bd"/>
</dbReference>
<gene>
    <name evidence="13" type="ORF">AMATHDRAFT_135953</name>
</gene>
<evidence type="ECO:0000256" key="6">
    <source>
        <dbReference type="ARBA" id="ARBA00023235"/>
    </source>
</evidence>
<evidence type="ECO:0000256" key="9">
    <source>
        <dbReference type="ARBA" id="ARBA00034808"/>
    </source>
</evidence>
<dbReference type="InterPro" id="IPR052247">
    <property type="entry name" value="Meiotic_Crossover_Helicase"/>
</dbReference>
<dbReference type="PROSITE" id="PS51192">
    <property type="entry name" value="HELICASE_ATP_BIND_1"/>
    <property type="match status" value="1"/>
</dbReference>
<dbReference type="FunFam" id="1.10.10.10:FF:000012">
    <property type="entry name" value="U5 small nuclear ribonucleoprotein helicase"/>
    <property type="match status" value="1"/>
</dbReference>
<evidence type="ECO:0000256" key="2">
    <source>
        <dbReference type="ARBA" id="ARBA00022741"/>
    </source>
</evidence>
<dbReference type="SUPFAM" id="SSF158702">
    <property type="entry name" value="Sec63 N-terminal domain-like"/>
    <property type="match status" value="1"/>
</dbReference>
<dbReference type="SUPFAM" id="SSF52540">
    <property type="entry name" value="P-loop containing nucleoside triphosphate hydrolases"/>
    <property type="match status" value="1"/>
</dbReference>
<keyword evidence="14" id="KW-1185">Reference proteome</keyword>
<keyword evidence="5" id="KW-0067">ATP-binding</keyword>
<evidence type="ECO:0000256" key="5">
    <source>
        <dbReference type="ARBA" id="ARBA00022840"/>
    </source>
</evidence>
<dbReference type="Pfam" id="PF02889">
    <property type="entry name" value="Sec63"/>
    <property type="match status" value="1"/>
</dbReference>
<dbReference type="OrthoDB" id="5575at2759"/>
<dbReference type="GO" id="GO:0043138">
    <property type="term" value="F:3'-5' DNA helicase activity"/>
    <property type="evidence" value="ECO:0007669"/>
    <property type="project" value="UniProtKB-EC"/>
</dbReference>
<dbReference type="GO" id="GO:0005524">
    <property type="term" value="F:ATP binding"/>
    <property type="evidence" value="ECO:0007669"/>
    <property type="project" value="UniProtKB-KW"/>
</dbReference>